<dbReference type="InterPro" id="IPR019775">
    <property type="entry name" value="WD40_repeat_CS"/>
</dbReference>
<name>A0AAD3U0B8_9TREE</name>
<feature type="compositionally biased region" description="Basic and acidic residues" evidence="4">
    <location>
        <begin position="1052"/>
        <end position="1064"/>
    </location>
</feature>
<dbReference type="PANTHER" id="PTHR19862:SF14">
    <property type="entry name" value="WD REPEAT-CONTAINING PROTEIN 48"/>
    <property type="match status" value="1"/>
</dbReference>
<dbReference type="Proteomes" id="UP001222932">
    <property type="component" value="Unassembled WGS sequence"/>
</dbReference>
<dbReference type="SMART" id="SM00320">
    <property type="entry name" value="WD40"/>
    <property type="match status" value="8"/>
</dbReference>
<gene>
    <name evidence="5" type="ORF">CspeluHIS016_0803030</name>
</gene>
<feature type="region of interest" description="Disordered" evidence="4">
    <location>
        <begin position="676"/>
        <end position="708"/>
    </location>
</feature>
<proteinExistence type="predicted"/>
<dbReference type="Pfam" id="PF00400">
    <property type="entry name" value="WD40"/>
    <property type="match status" value="4"/>
</dbReference>
<feature type="compositionally biased region" description="Basic and acidic residues" evidence="4">
    <location>
        <begin position="681"/>
        <end position="708"/>
    </location>
</feature>
<feature type="compositionally biased region" description="Polar residues" evidence="4">
    <location>
        <begin position="969"/>
        <end position="990"/>
    </location>
</feature>
<evidence type="ECO:0000313" key="6">
    <source>
        <dbReference type="Proteomes" id="UP001222932"/>
    </source>
</evidence>
<feature type="compositionally biased region" description="Low complexity" evidence="4">
    <location>
        <begin position="877"/>
        <end position="894"/>
    </location>
</feature>
<dbReference type="EMBL" id="BTCM01000008">
    <property type="protein sequence ID" value="GMK59697.1"/>
    <property type="molecule type" value="Genomic_DNA"/>
</dbReference>
<dbReference type="GO" id="GO:0000724">
    <property type="term" value="P:double-strand break repair via homologous recombination"/>
    <property type="evidence" value="ECO:0007669"/>
    <property type="project" value="TreeGrafter"/>
</dbReference>
<comment type="caution">
    <text evidence="5">The sequence shown here is derived from an EMBL/GenBank/DDBJ whole genome shotgun (WGS) entry which is preliminary data.</text>
</comment>
<dbReference type="GO" id="GO:0043130">
    <property type="term" value="F:ubiquitin binding"/>
    <property type="evidence" value="ECO:0007669"/>
    <property type="project" value="TreeGrafter"/>
</dbReference>
<dbReference type="SUPFAM" id="SSF50978">
    <property type="entry name" value="WD40 repeat-like"/>
    <property type="match status" value="1"/>
</dbReference>
<dbReference type="InterPro" id="IPR036322">
    <property type="entry name" value="WD40_repeat_dom_sf"/>
</dbReference>
<keyword evidence="2" id="KW-0677">Repeat</keyword>
<dbReference type="PROSITE" id="PS50294">
    <property type="entry name" value="WD_REPEATS_REGION"/>
    <property type="match status" value="3"/>
</dbReference>
<evidence type="ECO:0000256" key="2">
    <source>
        <dbReference type="ARBA" id="ARBA00022737"/>
    </source>
</evidence>
<dbReference type="PANTHER" id="PTHR19862">
    <property type="entry name" value="WD REPEAT-CONTAINING PROTEIN 48"/>
    <property type="match status" value="1"/>
</dbReference>
<feature type="region of interest" description="Disordered" evidence="4">
    <location>
        <begin position="513"/>
        <end position="533"/>
    </location>
</feature>
<sequence>MVGVQEPNRRRVSYIIPAPAHDPPILELPGFNIASDDDARSFPYIRPKGGASNGAAPFASRNPFANAPSSRLKEKGAAHPRHRLGISALALDTSTVLSGSDSPGGILYTGGRDGLVASWETLVPHTRRRGKRYRPVPGRGTGARVRWERLGDGGPDWEDDEGDDRGGDDSSSEDDEGTPDATGGPKKRKELAYEDRWEVDHAAISCNPAPPPTTFRESVQTHTDWVNAMVLCNRNQTVITASSDRTIRAWSPHDCDDDTVPALIGYHTDYVRSLAFARHPGVLFSGALDRDISVWDIANPNPNEPVLKVRLSEADDNGGSGLEGEWGSIYALGVDQAGHSLAAGTPERVVRLWDPRAGARSVTKLVGHSECVRSILFSDDGRYMLTGSSDTTIKLWSVGEHRCLHTFNHHTSSVWSLFSNHPNLERFYSGSRDGHLCVVDVEQCGDMSEGECLVLAREGVPGVPGDYESKTGDEAIRSICAIDDEYVWTATSSSDVHCWRDVGRRVNRLDADHDGASYQQDNDDGSDEPLVSVHLGAGFEPTSIMDPNPLRNKRLSLDDAAEPLMRTDSRDSRTIAFAPSPLPRPEGGSPTLGPTAPPASPATIPGGARDRPNTSGYRPSTLSGASLPSSTTQSEDEEDQVLLHGLPYESLVCLGLPDSPYSFGLSSHAGQSAASLASVRGSEEPEAAMRERTMNPRDRARRAFEDREVTSEAKPYRRVPVEVIKGSPGLIRSLCLNDRIHALSLDTRGEIAVWHLIRGKCLGRFAPDDVAEALMLERGVSSVSQEIKLHPQEVLELVQRRIEGKNSVLPWCQLDTKVGQITVHLEGDRVFAAEILAEEIGIDERELEDTNAINIGKLTLANLFRGLIKAEQDDIASTSPTSTTSSLPGLSRSPQVSTQIPIKSPRHRQRALSNASLGGGITPSINIAGLSTRAQTPAILPEGPAPLGQSAPAASGWLQAAAKVANIPTISPGTGSPSTGNHFTPGSVPSSRDYFSLRKDGTNGDKTPSTPSSSVSASLEKDKSSGGLLKKGFKGFGKKKTAEASPMATVTESKREAKADEVSKLSDRDRQQLLFLDMVRSRPFGPPSATDAPALGIPPNTRVIISEQAHADGAYIVTYRSTVGSTERDIEPLELNSPFWLLNFLFTSATPEERRPPKIPLILLPEGVSRDSGKGLKVQASRTARVRGVLEHLQSVLARDEGRERAMSDASAMSGVPDAPSRRPEDTLELWCGQYIADPEMKVATLKQYYWRGGPDMILTYRRKS</sequence>
<feature type="repeat" description="WD" evidence="3">
    <location>
        <begin position="365"/>
        <end position="406"/>
    </location>
</feature>
<organism evidence="5 6">
    <name type="scientific">Cutaneotrichosporon spelunceum</name>
    <dbReference type="NCBI Taxonomy" id="1672016"/>
    <lineage>
        <taxon>Eukaryota</taxon>
        <taxon>Fungi</taxon>
        <taxon>Dikarya</taxon>
        <taxon>Basidiomycota</taxon>
        <taxon>Agaricomycotina</taxon>
        <taxon>Tremellomycetes</taxon>
        <taxon>Trichosporonales</taxon>
        <taxon>Trichosporonaceae</taxon>
        <taxon>Cutaneotrichosporon</taxon>
    </lineage>
</organism>
<feature type="repeat" description="WD" evidence="3">
    <location>
        <begin position="264"/>
        <end position="297"/>
    </location>
</feature>
<dbReference type="AlphaFoldDB" id="A0AAD3U0B8"/>
<dbReference type="CDD" id="cd00200">
    <property type="entry name" value="WD40"/>
    <property type="match status" value="1"/>
</dbReference>
<feature type="region of interest" description="Disordered" evidence="4">
    <location>
        <begin position="874"/>
        <end position="918"/>
    </location>
</feature>
<dbReference type="PROSITE" id="PS50082">
    <property type="entry name" value="WD_REPEATS_2"/>
    <property type="match status" value="4"/>
</dbReference>
<evidence type="ECO:0000313" key="5">
    <source>
        <dbReference type="EMBL" id="GMK59697.1"/>
    </source>
</evidence>
<evidence type="ECO:0008006" key="7">
    <source>
        <dbReference type="Google" id="ProtNLM"/>
    </source>
</evidence>
<feature type="region of interest" description="Disordered" evidence="4">
    <location>
        <begin position="126"/>
        <end position="190"/>
    </location>
</feature>
<feature type="region of interest" description="Disordered" evidence="4">
    <location>
        <begin position="969"/>
        <end position="1064"/>
    </location>
</feature>
<evidence type="ECO:0000256" key="3">
    <source>
        <dbReference type="PROSITE-ProRule" id="PRU00221"/>
    </source>
</evidence>
<feature type="repeat" description="WD" evidence="3">
    <location>
        <begin position="219"/>
        <end position="251"/>
    </location>
</feature>
<reference evidence="5" key="1">
    <citation type="journal article" date="2023" name="BMC Genomics">
        <title>Chromosome-level genome assemblies of Cutaneotrichosporon spp. (Trichosporonales, Basidiomycota) reveal imbalanced evolution between nucleotide sequences and chromosome synteny.</title>
        <authorList>
            <person name="Kobayashi Y."/>
            <person name="Kayamori A."/>
            <person name="Aoki K."/>
            <person name="Shiwa Y."/>
            <person name="Matsutani M."/>
            <person name="Fujita N."/>
            <person name="Sugita T."/>
            <person name="Iwasaki W."/>
            <person name="Tanaka N."/>
            <person name="Takashima M."/>
        </authorList>
    </citation>
    <scope>NUCLEOTIDE SEQUENCE</scope>
    <source>
        <strain evidence="5">HIS016</strain>
    </source>
</reference>
<keyword evidence="1 3" id="KW-0853">WD repeat</keyword>
<feature type="compositionally biased region" description="Polar residues" evidence="4">
    <location>
        <begin position="613"/>
        <end position="633"/>
    </location>
</feature>
<dbReference type="InterPro" id="IPR001680">
    <property type="entry name" value="WD40_rpt"/>
</dbReference>
<feature type="compositionally biased region" description="Low complexity" evidence="4">
    <location>
        <begin position="1007"/>
        <end position="1018"/>
    </location>
</feature>
<dbReference type="Pfam" id="PF11816">
    <property type="entry name" value="DUF3337"/>
    <property type="match status" value="1"/>
</dbReference>
<dbReference type="Gene3D" id="2.130.10.10">
    <property type="entry name" value="YVTN repeat-like/Quinoprotein amine dehydrogenase"/>
    <property type="match status" value="2"/>
</dbReference>
<accession>A0AAD3U0B8</accession>
<evidence type="ECO:0000256" key="4">
    <source>
        <dbReference type="SAM" id="MobiDB-lite"/>
    </source>
</evidence>
<evidence type="ECO:0000256" key="1">
    <source>
        <dbReference type="ARBA" id="ARBA00022574"/>
    </source>
</evidence>
<feature type="region of interest" description="Disordered" evidence="4">
    <location>
        <begin position="1202"/>
        <end position="1224"/>
    </location>
</feature>
<dbReference type="InterPro" id="IPR021772">
    <property type="entry name" value="WDR48/Bun107"/>
</dbReference>
<protein>
    <recommendedName>
        <fullName evidence="7">WD40 repeat-like protein</fullName>
    </recommendedName>
</protein>
<dbReference type="InterPro" id="IPR051246">
    <property type="entry name" value="WDR48"/>
</dbReference>
<dbReference type="PROSITE" id="PS00678">
    <property type="entry name" value="WD_REPEATS_1"/>
    <property type="match status" value="1"/>
</dbReference>
<feature type="repeat" description="WD" evidence="3">
    <location>
        <begin position="322"/>
        <end position="363"/>
    </location>
</feature>
<keyword evidence="6" id="KW-1185">Reference proteome</keyword>
<reference evidence="5" key="2">
    <citation type="submission" date="2023-06" db="EMBL/GenBank/DDBJ databases">
        <authorList>
            <person name="Kobayashi Y."/>
            <person name="Kayamori A."/>
            <person name="Aoki K."/>
            <person name="Shiwa Y."/>
            <person name="Fujita N."/>
            <person name="Sugita T."/>
            <person name="Iwasaki W."/>
            <person name="Tanaka N."/>
            <person name="Takashima M."/>
        </authorList>
    </citation>
    <scope>NUCLEOTIDE SEQUENCE</scope>
    <source>
        <strain evidence="5">HIS016</strain>
    </source>
</reference>
<feature type="region of interest" description="Disordered" evidence="4">
    <location>
        <begin position="563"/>
        <end position="638"/>
    </location>
</feature>
<dbReference type="InterPro" id="IPR015943">
    <property type="entry name" value="WD40/YVTN_repeat-like_dom_sf"/>
</dbReference>